<comment type="caution">
    <text evidence="3">The sequence shown here is derived from an EMBL/GenBank/DDBJ whole genome shotgun (WGS) entry which is preliminary data.</text>
</comment>
<keyword evidence="1" id="KW-0560">Oxidoreductase</keyword>
<gene>
    <name evidence="3" type="ORF">ACFOPQ_08360</name>
</gene>
<evidence type="ECO:0000259" key="2">
    <source>
        <dbReference type="Pfam" id="PF03070"/>
    </source>
</evidence>
<protein>
    <submittedName>
        <fullName evidence="3">TenA family transcriptional regulator</fullName>
    </submittedName>
</protein>
<dbReference type="PANTHER" id="PTHR40279">
    <property type="entry name" value="PQQC-LIKE PROTEIN"/>
    <property type="match status" value="1"/>
</dbReference>
<dbReference type="Gene3D" id="1.20.910.10">
    <property type="entry name" value="Heme oxygenase-like"/>
    <property type="match status" value="1"/>
</dbReference>
<keyword evidence="4" id="KW-1185">Reference proteome</keyword>
<dbReference type="Proteomes" id="UP001595748">
    <property type="component" value="Unassembled WGS sequence"/>
</dbReference>
<dbReference type="EMBL" id="JBHRZF010000095">
    <property type="protein sequence ID" value="MFC3860775.1"/>
    <property type="molecule type" value="Genomic_DNA"/>
</dbReference>
<dbReference type="Pfam" id="PF03070">
    <property type="entry name" value="TENA_THI-4"/>
    <property type="match status" value="1"/>
</dbReference>
<dbReference type="RefSeq" id="WP_380077036.1">
    <property type="nucleotide sequence ID" value="NZ_JBHRZF010000095.1"/>
</dbReference>
<sequence length="221" mass="24567">MPYSFVPDLLNEDLTAQQQAILTHPLWQAVQAGEATPAQLRRFALQDDWLVRHSKQLEALLVAHAPDEDARRELLKKWEPKAVFSGEGSLRHFGAALGLTEQDFAEAEPLPGCAALTMNFYYALERGGFLPFLASVSASESIFIALCDLAGPPLREKYGFTPAQVAFFPLHDGLKAGVNTGEAALLRRLCRTPEDRERVTQAVKLTYECERLFYDTVYAAP</sequence>
<feature type="domain" description="Thiaminase-2/PQQC" evidence="2">
    <location>
        <begin position="18"/>
        <end position="139"/>
    </location>
</feature>
<reference evidence="4" key="1">
    <citation type="journal article" date="2019" name="Int. J. Syst. Evol. Microbiol.">
        <title>The Global Catalogue of Microorganisms (GCM) 10K type strain sequencing project: providing services to taxonomists for standard genome sequencing and annotation.</title>
        <authorList>
            <consortium name="The Broad Institute Genomics Platform"/>
            <consortium name="The Broad Institute Genome Sequencing Center for Infectious Disease"/>
            <person name="Wu L."/>
            <person name="Ma J."/>
        </authorList>
    </citation>
    <scope>NUCLEOTIDE SEQUENCE [LARGE SCALE GENOMIC DNA]</scope>
    <source>
        <strain evidence="4">CCTCC AB 2013263</strain>
    </source>
</reference>
<dbReference type="InterPro" id="IPR016084">
    <property type="entry name" value="Haem_Oase-like_multi-hlx"/>
</dbReference>
<dbReference type="InterPro" id="IPR004305">
    <property type="entry name" value="Thiaminase-2/PQQC"/>
</dbReference>
<name>A0ABV8A5V1_9DEIO</name>
<organism evidence="3 4">
    <name type="scientific">Deinococcus antarcticus</name>
    <dbReference type="NCBI Taxonomy" id="1298767"/>
    <lineage>
        <taxon>Bacteria</taxon>
        <taxon>Thermotogati</taxon>
        <taxon>Deinococcota</taxon>
        <taxon>Deinococci</taxon>
        <taxon>Deinococcales</taxon>
        <taxon>Deinococcaceae</taxon>
        <taxon>Deinococcus</taxon>
    </lineage>
</organism>
<proteinExistence type="predicted"/>
<dbReference type="SUPFAM" id="SSF48613">
    <property type="entry name" value="Heme oxygenase-like"/>
    <property type="match status" value="1"/>
</dbReference>
<accession>A0ABV8A5V1</accession>
<evidence type="ECO:0000256" key="1">
    <source>
        <dbReference type="ARBA" id="ARBA00023002"/>
    </source>
</evidence>
<evidence type="ECO:0000313" key="4">
    <source>
        <dbReference type="Proteomes" id="UP001595748"/>
    </source>
</evidence>
<dbReference type="PANTHER" id="PTHR40279:SF3">
    <property type="entry name" value="4-AMINOBENZOATE SYNTHASE"/>
    <property type="match status" value="1"/>
</dbReference>
<dbReference type="InterPro" id="IPR039068">
    <property type="entry name" value="PqqC-like"/>
</dbReference>
<evidence type="ECO:0000313" key="3">
    <source>
        <dbReference type="EMBL" id="MFC3860775.1"/>
    </source>
</evidence>